<name>A0ABU9SVV5_9ALTE</name>
<dbReference type="PANTHER" id="PTHR45138">
    <property type="entry name" value="REGULATORY COMPONENTS OF SENSORY TRANSDUCTION SYSTEM"/>
    <property type="match status" value="1"/>
</dbReference>
<sequence>MRPKVLIIDDNEQSVDVIASLILKAQLTPVKATSLTAAQHIFSHSAPEDFLCAIVDYRLPDAPIGQAIDFTLASFLPTIVTTEFLDPETRAGILNKNVIDYILKENEQVYEYLSVLLSRLHKNKSEGVLVVDSARVSRQRSISLLQRHNFITHEATTGQQGLDALTRYSLIKLVIVANKLPDMSGIALLNEIRKRASKDDIAVIGLSDHSDTGVSARFIKSGANDYLAQPYGQEEFLCRIMQNIEYIENIELIRRAANSDFLTGLPNRRHFFERAAAATQLVPKCQTLALIDIDLFKSVNDTYGHDCGDYTLREIAKLVSSTFAAHIPARFGGEEFCVFLPNVDLPSAIHLFEAFREELAQITFKFEGKTFHCTVSIGLTAIATGGVNSMLRKADEYLYQAKASGRNQVVHDPVKEVV</sequence>
<reference evidence="6 7" key="1">
    <citation type="submission" date="2024-03" db="EMBL/GenBank/DDBJ databases">
        <title>Community enrichment and isolation of bacterial strains for fucoidan degradation.</title>
        <authorList>
            <person name="Sichert A."/>
        </authorList>
    </citation>
    <scope>NUCLEOTIDE SEQUENCE [LARGE SCALE GENOMIC DNA]</scope>
    <source>
        <strain evidence="6 7">AS12</strain>
    </source>
</reference>
<dbReference type="PROSITE" id="PS50887">
    <property type="entry name" value="GGDEF"/>
    <property type="match status" value="1"/>
</dbReference>
<comment type="caution">
    <text evidence="6">The sequence shown here is derived from an EMBL/GenBank/DDBJ whole genome shotgun (WGS) entry which is preliminary data.</text>
</comment>
<dbReference type="SMART" id="SM00448">
    <property type="entry name" value="REC"/>
    <property type="match status" value="2"/>
</dbReference>
<protein>
    <recommendedName>
        <fullName evidence="1">diguanylate cyclase</fullName>
        <ecNumber evidence="1">2.7.7.65</ecNumber>
    </recommendedName>
</protein>
<evidence type="ECO:0000256" key="2">
    <source>
        <dbReference type="ARBA" id="ARBA00034247"/>
    </source>
</evidence>
<dbReference type="RefSeq" id="WP_006991612.1">
    <property type="nucleotide sequence ID" value="NZ_JBBMQS010000005.1"/>
</dbReference>
<dbReference type="InterPro" id="IPR029787">
    <property type="entry name" value="Nucleotide_cyclase"/>
</dbReference>
<dbReference type="CDD" id="cd01949">
    <property type="entry name" value="GGDEF"/>
    <property type="match status" value="1"/>
</dbReference>
<dbReference type="InterPro" id="IPR001789">
    <property type="entry name" value="Sig_transdc_resp-reg_receiver"/>
</dbReference>
<evidence type="ECO:0000259" key="5">
    <source>
        <dbReference type="PROSITE" id="PS50887"/>
    </source>
</evidence>
<dbReference type="InterPro" id="IPR011006">
    <property type="entry name" value="CheY-like_superfamily"/>
</dbReference>
<dbReference type="InterPro" id="IPR000160">
    <property type="entry name" value="GGDEF_dom"/>
</dbReference>
<dbReference type="EC" id="2.7.7.65" evidence="1"/>
<dbReference type="Gene3D" id="3.40.50.2300">
    <property type="match status" value="2"/>
</dbReference>
<dbReference type="GO" id="GO:0052621">
    <property type="term" value="F:diguanylate cyclase activity"/>
    <property type="evidence" value="ECO:0007669"/>
    <property type="project" value="UniProtKB-EC"/>
</dbReference>
<dbReference type="InterPro" id="IPR050469">
    <property type="entry name" value="Diguanylate_Cyclase"/>
</dbReference>
<dbReference type="Pfam" id="PF00072">
    <property type="entry name" value="Response_reg"/>
    <property type="match status" value="1"/>
</dbReference>
<evidence type="ECO:0000256" key="3">
    <source>
        <dbReference type="PROSITE-ProRule" id="PRU00169"/>
    </source>
</evidence>
<keyword evidence="6" id="KW-0548">Nucleotidyltransferase</keyword>
<accession>A0ABU9SVV5</accession>
<dbReference type="SUPFAM" id="SSF55073">
    <property type="entry name" value="Nucleotide cyclase"/>
    <property type="match status" value="1"/>
</dbReference>
<dbReference type="NCBIfam" id="TIGR00254">
    <property type="entry name" value="GGDEF"/>
    <property type="match status" value="1"/>
</dbReference>
<keyword evidence="6" id="KW-0808">Transferase</keyword>
<feature type="domain" description="Response regulatory" evidence="4">
    <location>
        <begin position="127"/>
        <end position="244"/>
    </location>
</feature>
<keyword evidence="7" id="KW-1185">Reference proteome</keyword>
<evidence type="ECO:0000259" key="4">
    <source>
        <dbReference type="PROSITE" id="PS50110"/>
    </source>
</evidence>
<dbReference type="EMBL" id="JBBMQS010000005">
    <property type="protein sequence ID" value="MEM5497631.1"/>
    <property type="molecule type" value="Genomic_DNA"/>
</dbReference>
<dbReference type="InterPro" id="IPR043128">
    <property type="entry name" value="Rev_trsase/Diguanyl_cyclase"/>
</dbReference>
<gene>
    <name evidence="6" type="ORF">WNY77_09530</name>
</gene>
<proteinExistence type="predicted"/>
<comment type="caution">
    <text evidence="3">Lacks conserved residue(s) required for the propagation of feature annotation.</text>
</comment>
<evidence type="ECO:0000256" key="1">
    <source>
        <dbReference type="ARBA" id="ARBA00012528"/>
    </source>
</evidence>
<dbReference type="Proteomes" id="UP001461163">
    <property type="component" value="Unassembled WGS sequence"/>
</dbReference>
<dbReference type="PROSITE" id="PS50110">
    <property type="entry name" value="RESPONSE_REGULATORY"/>
    <property type="match status" value="1"/>
</dbReference>
<dbReference type="Pfam" id="PF00990">
    <property type="entry name" value="GGDEF"/>
    <property type="match status" value="1"/>
</dbReference>
<dbReference type="SMART" id="SM00267">
    <property type="entry name" value="GGDEF"/>
    <property type="match status" value="1"/>
</dbReference>
<feature type="domain" description="GGDEF" evidence="5">
    <location>
        <begin position="284"/>
        <end position="414"/>
    </location>
</feature>
<organism evidence="6 7">
    <name type="scientific">Paraglaciecola mesophila</name>
    <dbReference type="NCBI Taxonomy" id="197222"/>
    <lineage>
        <taxon>Bacteria</taxon>
        <taxon>Pseudomonadati</taxon>
        <taxon>Pseudomonadota</taxon>
        <taxon>Gammaproteobacteria</taxon>
        <taxon>Alteromonadales</taxon>
        <taxon>Alteromonadaceae</taxon>
        <taxon>Paraglaciecola</taxon>
    </lineage>
</organism>
<evidence type="ECO:0000313" key="7">
    <source>
        <dbReference type="Proteomes" id="UP001461163"/>
    </source>
</evidence>
<evidence type="ECO:0000313" key="6">
    <source>
        <dbReference type="EMBL" id="MEM5497631.1"/>
    </source>
</evidence>
<dbReference type="SUPFAM" id="SSF52172">
    <property type="entry name" value="CheY-like"/>
    <property type="match status" value="2"/>
</dbReference>
<dbReference type="Gene3D" id="3.30.70.270">
    <property type="match status" value="1"/>
</dbReference>
<dbReference type="PANTHER" id="PTHR45138:SF9">
    <property type="entry name" value="DIGUANYLATE CYCLASE DGCM-RELATED"/>
    <property type="match status" value="1"/>
</dbReference>
<comment type="catalytic activity">
    <reaction evidence="2">
        <text>2 GTP = 3',3'-c-di-GMP + 2 diphosphate</text>
        <dbReference type="Rhea" id="RHEA:24898"/>
        <dbReference type="ChEBI" id="CHEBI:33019"/>
        <dbReference type="ChEBI" id="CHEBI:37565"/>
        <dbReference type="ChEBI" id="CHEBI:58805"/>
        <dbReference type="EC" id="2.7.7.65"/>
    </reaction>
</comment>